<evidence type="ECO:0000313" key="4">
    <source>
        <dbReference type="Proteomes" id="UP000218113"/>
    </source>
</evidence>
<feature type="domain" description="MAE-28990/MAE-18760-like HEPN" evidence="2">
    <location>
        <begin position="36"/>
        <end position="251"/>
    </location>
</feature>
<gene>
    <name evidence="3" type="ORF">COB67_04940</name>
</gene>
<accession>A0A2A4T622</accession>
<dbReference type="Proteomes" id="UP000218113">
    <property type="component" value="Unassembled WGS sequence"/>
</dbReference>
<protein>
    <recommendedName>
        <fullName evidence="2">MAE-28990/MAE-18760-like HEPN domain-containing protein</fullName>
    </recommendedName>
</protein>
<sequence>MLDSKNDILTHQSESNENSDSFRTTVKSIDDTRCYFEERIDEVNEFFKYLEILSDRKTKIIQSDKKVHIEGDFLAILKSNGILLLYNLIESTVRFLIENIFHDISIRQCHFDELNSVFKEAIFKNLKDISPENSIKRLLNVSFDIIQLGCNPKKDFSGNIDIRKIKEIGKKYGIIFRFQSLEADPNFSSEFKQNLQTVKIKRNDLSHGNLTFIECGKGTSLEKLNQYRQSTESSLRSLFGEIENYICEQGYLKENK</sequence>
<reference evidence="4" key="1">
    <citation type="submission" date="2017-08" db="EMBL/GenBank/DDBJ databases">
        <title>A dynamic microbial community with high functional redundancy inhabits the cold, oxic subseafloor aquifer.</title>
        <authorList>
            <person name="Tully B.J."/>
            <person name="Wheat C.G."/>
            <person name="Glazer B.T."/>
            <person name="Huber J.A."/>
        </authorList>
    </citation>
    <scope>NUCLEOTIDE SEQUENCE [LARGE SCALE GENOMIC DNA]</scope>
</reference>
<feature type="compositionally biased region" description="Polar residues" evidence="1">
    <location>
        <begin position="9"/>
        <end position="22"/>
    </location>
</feature>
<dbReference type="InterPro" id="IPR040788">
    <property type="entry name" value="HEPN_MAE_28990"/>
</dbReference>
<organism evidence="3 4">
    <name type="scientific">SAR324 cluster bacterium</name>
    <dbReference type="NCBI Taxonomy" id="2024889"/>
    <lineage>
        <taxon>Bacteria</taxon>
        <taxon>Deltaproteobacteria</taxon>
        <taxon>SAR324 cluster</taxon>
    </lineage>
</organism>
<name>A0A2A4T622_9DELT</name>
<evidence type="ECO:0000313" key="3">
    <source>
        <dbReference type="EMBL" id="PCI29086.1"/>
    </source>
</evidence>
<dbReference type="AlphaFoldDB" id="A0A2A4T622"/>
<proteinExistence type="predicted"/>
<evidence type="ECO:0000256" key="1">
    <source>
        <dbReference type="SAM" id="MobiDB-lite"/>
    </source>
</evidence>
<comment type="caution">
    <text evidence="3">The sequence shown here is derived from an EMBL/GenBank/DDBJ whole genome shotgun (WGS) entry which is preliminary data.</text>
</comment>
<dbReference type="EMBL" id="NVSR01000020">
    <property type="protein sequence ID" value="PCI29086.1"/>
    <property type="molecule type" value="Genomic_DNA"/>
</dbReference>
<feature type="region of interest" description="Disordered" evidence="1">
    <location>
        <begin position="1"/>
        <end position="22"/>
    </location>
</feature>
<evidence type="ECO:0000259" key="2">
    <source>
        <dbReference type="Pfam" id="PF18737"/>
    </source>
</evidence>
<dbReference type="Pfam" id="PF18737">
    <property type="entry name" value="HEPN_MAE_28990"/>
    <property type="match status" value="1"/>
</dbReference>